<name>A0A3P7M713_DIBLA</name>
<reference evidence="2 3" key="1">
    <citation type="submission" date="2018-11" db="EMBL/GenBank/DDBJ databases">
        <authorList>
            <consortium name="Pathogen Informatics"/>
        </authorList>
    </citation>
    <scope>NUCLEOTIDE SEQUENCE [LARGE SCALE GENOMIC DNA]</scope>
</reference>
<evidence type="ECO:0000313" key="3">
    <source>
        <dbReference type="Proteomes" id="UP000281553"/>
    </source>
</evidence>
<protein>
    <submittedName>
        <fullName evidence="2">Uncharacterized protein</fullName>
    </submittedName>
</protein>
<proteinExistence type="predicted"/>
<gene>
    <name evidence="2" type="ORF">DILT_LOCUS14556</name>
</gene>
<feature type="region of interest" description="Disordered" evidence="1">
    <location>
        <begin position="1"/>
        <end position="30"/>
    </location>
</feature>
<dbReference type="AlphaFoldDB" id="A0A3P7M713"/>
<organism evidence="2 3">
    <name type="scientific">Dibothriocephalus latus</name>
    <name type="common">Fish tapeworm</name>
    <name type="synonym">Diphyllobothrium latum</name>
    <dbReference type="NCBI Taxonomy" id="60516"/>
    <lineage>
        <taxon>Eukaryota</taxon>
        <taxon>Metazoa</taxon>
        <taxon>Spiralia</taxon>
        <taxon>Lophotrochozoa</taxon>
        <taxon>Platyhelminthes</taxon>
        <taxon>Cestoda</taxon>
        <taxon>Eucestoda</taxon>
        <taxon>Diphyllobothriidea</taxon>
        <taxon>Diphyllobothriidae</taxon>
        <taxon>Dibothriocephalus</taxon>
    </lineage>
</organism>
<dbReference type="EMBL" id="UYRU01074802">
    <property type="protein sequence ID" value="VDN25064.1"/>
    <property type="molecule type" value="Genomic_DNA"/>
</dbReference>
<dbReference type="Proteomes" id="UP000281553">
    <property type="component" value="Unassembled WGS sequence"/>
</dbReference>
<evidence type="ECO:0000256" key="1">
    <source>
        <dbReference type="SAM" id="MobiDB-lite"/>
    </source>
</evidence>
<sequence>MSVDLSIKGTIADASSSRSHRPHGGQGLQHQSLCVGSTLPSSQPVFLMTKQPLPATLLRLFLLVTGIVANSGPPLYCSFCQVRLGRRDCSVRYSSCHGWCHLRCSNLANSDDWSPAFTCPVALSAPTPPAFPVFHTNA</sequence>
<accession>A0A3P7M713</accession>
<keyword evidence="3" id="KW-1185">Reference proteome</keyword>
<evidence type="ECO:0000313" key="2">
    <source>
        <dbReference type="EMBL" id="VDN25064.1"/>
    </source>
</evidence>